<dbReference type="Pfam" id="PF16124">
    <property type="entry name" value="RecQ_Zn_bind"/>
    <property type="match status" value="1"/>
</dbReference>
<dbReference type="NCBIfam" id="TIGR00614">
    <property type="entry name" value="recQ_fam"/>
    <property type="match status" value="1"/>
</dbReference>
<dbReference type="EMBL" id="KB445551">
    <property type="protein sequence ID" value="EMD00038.1"/>
    <property type="molecule type" value="Genomic_DNA"/>
</dbReference>
<dbReference type="Pfam" id="PF09382">
    <property type="entry name" value="RQC"/>
    <property type="match status" value="1"/>
</dbReference>
<evidence type="ECO:0000256" key="1">
    <source>
        <dbReference type="ARBA" id="ARBA00004123"/>
    </source>
</evidence>
<dbReference type="SMART" id="SM00956">
    <property type="entry name" value="RQC"/>
    <property type="match status" value="1"/>
</dbReference>
<keyword evidence="15" id="KW-1185">Reference proteome</keyword>
<proteinExistence type="inferred from homology"/>
<dbReference type="Proteomes" id="UP000011761">
    <property type="component" value="Unassembled WGS sequence"/>
</dbReference>
<dbReference type="GO" id="GO:0005634">
    <property type="term" value="C:nucleus"/>
    <property type="evidence" value="ECO:0007669"/>
    <property type="project" value="UniProtKB-SubCell"/>
</dbReference>
<keyword evidence="6 11" id="KW-0067">ATP-binding</keyword>
<dbReference type="OMA" id="CYEIPAY"/>
<keyword evidence="5 11" id="KW-0347">Helicase</keyword>
<organism evidence="14 15">
    <name type="scientific">Baudoinia panamericana (strain UAMH 10762)</name>
    <name type="common">Angels' share fungus</name>
    <name type="synonym">Baudoinia compniacensis (strain UAMH 10762)</name>
    <dbReference type="NCBI Taxonomy" id="717646"/>
    <lineage>
        <taxon>Eukaryota</taxon>
        <taxon>Fungi</taxon>
        <taxon>Dikarya</taxon>
        <taxon>Ascomycota</taxon>
        <taxon>Pezizomycotina</taxon>
        <taxon>Dothideomycetes</taxon>
        <taxon>Dothideomycetidae</taxon>
        <taxon>Mycosphaerellales</taxon>
        <taxon>Teratosphaeriaceae</taxon>
        <taxon>Baudoinia</taxon>
    </lineage>
</organism>
<evidence type="ECO:0000256" key="3">
    <source>
        <dbReference type="ARBA" id="ARBA00022741"/>
    </source>
</evidence>
<dbReference type="GO" id="GO:0006260">
    <property type="term" value="P:DNA replication"/>
    <property type="evidence" value="ECO:0007669"/>
    <property type="project" value="InterPro"/>
</dbReference>
<dbReference type="HOGENOM" id="CLU_001103_9_7_1"/>
<dbReference type="InterPro" id="IPR032284">
    <property type="entry name" value="RecQ_Zn-bd"/>
</dbReference>
<keyword evidence="9 11" id="KW-0539">Nucleus</keyword>
<evidence type="ECO:0000259" key="13">
    <source>
        <dbReference type="PROSITE" id="PS51194"/>
    </source>
</evidence>
<comment type="subcellular location">
    <subcellularLocation>
        <location evidence="1 11">Nucleus</location>
    </subcellularLocation>
</comment>
<dbReference type="Gene3D" id="3.40.50.300">
    <property type="entry name" value="P-loop containing nucleotide triphosphate hydrolases"/>
    <property type="match status" value="2"/>
</dbReference>
<dbReference type="Gene3D" id="1.10.10.10">
    <property type="entry name" value="Winged helix-like DNA-binding domain superfamily/Winged helix DNA-binding domain"/>
    <property type="match status" value="1"/>
</dbReference>
<dbReference type="GO" id="GO:0009378">
    <property type="term" value="F:four-way junction helicase activity"/>
    <property type="evidence" value="ECO:0007669"/>
    <property type="project" value="TreeGrafter"/>
</dbReference>
<evidence type="ECO:0000256" key="4">
    <source>
        <dbReference type="ARBA" id="ARBA00022801"/>
    </source>
</evidence>
<evidence type="ECO:0000313" key="15">
    <source>
        <dbReference type="Proteomes" id="UP000011761"/>
    </source>
</evidence>
<name>M2LZD9_BAUPA</name>
<accession>M2LZD9</accession>
<evidence type="ECO:0000313" key="14">
    <source>
        <dbReference type="EMBL" id="EMD00038.1"/>
    </source>
</evidence>
<reference evidence="14 15" key="1">
    <citation type="journal article" date="2012" name="PLoS Pathog.">
        <title>Diverse lifestyles and strategies of plant pathogenesis encoded in the genomes of eighteen Dothideomycetes fungi.</title>
        <authorList>
            <person name="Ohm R.A."/>
            <person name="Feau N."/>
            <person name="Henrissat B."/>
            <person name="Schoch C.L."/>
            <person name="Horwitz B.A."/>
            <person name="Barry K.W."/>
            <person name="Condon B.J."/>
            <person name="Copeland A.C."/>
            <person name="Dhillon B."/>
            <person name="Glaser F."/>
            <person name="Hesse C.N."/>
            <person name="Kosti I."/>
            <person name="LaButti K."/>
            <person name="Lindquist E.A."/>
            <person name="Lucas S."/>
            <person name="Salamov A.A."/>
            <person name="Bradshaw R.E."/>
            <person name="Ciuffetti L."/>
            <person name="Hamelin R.C."/>
            <person name="Kema G.H.J."/>
            <person name="Lawrence C."/>
            <person name="Scott J.A."/>
            <person name="Spatafora J.W."/>
            <person name="Turgeon B.G."/>
            <person name="de Wit P.J.G.M."/>
            <person name="Zhong S."/>
            <person name="Goodwin S.B."/>
            <person name="Grigoriev I.V."/>
        </authorList>
    </citation>
    <scope>NUCLEOTIDE SEQUENCE [LARGE SCALE GENOMIC DNA]</scope>
    <source>
        <strain evidence="14 15">UAMH 10762</strain>
    </source>
</reference>
<evidence type="ECO:0000256" key="9">
    <source>
        <dbReference type="ARBA" id="ARBA00023242"/>
    </source>
</evidence>
<dbReference type="GO" id="GO:0005694">
    <property type="term" value="C:chromosome"/>
    <property type="evidence" value="ECO:0007669"/>
    <property type="project" value="TreeGrafter"/>
</dbReference>
<comment type="catalytic activity">
    <reaction evidence="10 11">
        <text>Couples ATP hydrolysis with the unwinding of duplex DNA by translocating in the 3'-5' direction.</text>
        <dbReference type="EC" id="5.6.2.4"/>
    </reaction>
</comment>
<keyword evidence="7" id="KW-0238">DNA-binding</keyword>
<feature type="non-terminal residue" evidence="14">
    <location>
        <position position="533"/>
    </location>
</feature>
<dbReference type="InterPro" id="IPR004589">
    <property type="entry name" value="DNA_helicase_ATP-dep_RecQ"/>
</dbReference>
<dbReference type="FunFam" id="3.40.50.300:FF:000537">
    <property type="entry name" value="Bloom syndrome RecQ-like helicase"/>
    <property type="match status" value="1"/>
</dbReference>
<comment type="catalytic activity">
    <reaction evidence="11">
        <text>ATP + H2O = ADP + phosphate + H(+)</text>
        <dbReference type="Rhea" id="RHEA:13065"/>
        <dbReference type="ChEBI" id="CHEBI:15377"/>
        <dbReference type="ChEBI" id="CHEBI:15378"/>
        <dbReference type="ChEBI" id="CHEBI:30616"/>
        <dbReference type="ChEBI" id="CHEBI:43474"/>
        <dbReference type="ChEBI" id="CHEBI:456216"/>
    </reaction>
</comment>
<feature type="domain" description="Helicase C-terminal" evidence="13">
    <location>
        <begin position="247"/>
        <end position="396"/>
    </location>
</feature>
<dbReference type="GO" id="GO:0000724">
    <property type="term" value="P:double-strand break repair via homologous recombination"/>
    <property type="evidence" value="ECO:0007669"/>
    <property type="project" value="TreeGrafter"/>
</dbReference>
<keyword evidence="8" id="KW-0413">Isomerase</keyword>
<evidence type="ECO:0000256" key="7">
    <source>
        <dbReference type="ARBA" id="ARBA00023125"/>
    </source>
</evidence>
<dbReference type="EC" id="5.6.2.4" evidence="11"/>
<keyword evidence="3 11" id="KW-0547">Nucleotide-binding</keyword>
<sequence>MTSQTDVDIEAQFRYPWSHDVKVALRERFRLKGFRENQLQAINATLAGKDTFILMPTGGGKSLCYQLPSLITTGKTKGVTVVVSPLLSLMEDQVQHLLELGIQAFLVNGESTAGEKNQIREALGQRDAQEFIQCLYVTPEMLSKNESMLSIFERLYQRRQLARIVIDEAHCVSQWGHDFRPDYKLLGNVRQRFPEVPVMALTATATDAVKLDVIHNLHIDSCEIFTRSFNRPNLYYEVRPKESKGKDLESIATLIKERHRGQSGIIYCLSRKNCEDMAADLVKQHKVKAAHYHAGLTSEQRSKAQKQWQSGTYHVIVATIAFGMGIDKADVRFVIHNSIPKSLEGYYQETGRAGRDGKHSGCYLFYGYSDAGKLRRMIDDGEGSHEQKDRQHQMLRKMVQFCENRSDCRRVQVLAYFSEVFHQDECQNQCDNCKSTSTFETKDFTDLAAQAISLVRKVSMDKVTVLHCIDIFRGSESKKIKDKGHNDLSEFGAGKHMGRENVERLFYRLLGENVIREDSVMNKSGFANQYIAL</sequence>
<dbReference type="InterPro" id="IPR036388">
    <property type="entry name" value="WH-like_DNA-bd_sf"/>
</dbReference>
<dbReference type="InterPro" id="IPR002464">
    <property type="entry name" value="DNA/RNA_helicase_DEAH_CS"/>
</dbReference>
<protein>
    <recommendedName>
        <fullName evidence="11">ATP-dependent DNA helicase</fullName>
        <ecNumber evidence="11">5.6.2.4</ecNumber>
    </recommendedName>
</protein>
<dbReference type="KEGG" id="bcom:BAUCODRAFT_63664"/>
<dbReference type="GO" id="GO:0043138">
    <property type="term" value="F:3'-5' DNA helicase activity"/>
    <property type="evidence" value="ECO:0007669"/>
    <property type="project" value="UniProtKB-EC"/>
</dbReference>
<evidence type="ECO:0000256" key="6">
    <source>
        <dbReference type="ARBA" id="ARBA00022840"/>
    </source>
</evidence>
<evidence type="ECO:0000256" key="5">
    <source>
        <dbReference type="ARBA" id="ARBA00022806"/>
    </source>
</evidence>
<dbReference type="PANTHER" id="PTHR13710">
    <property type="entry name" value="DNA HELICASE RECQ FAMILY MEMBER"/>
    <property type="match status" value="1"/>
</dbReference>
<dbReference type="InterPro" id="IPR001650">
    <property type="entry name" value="Helicase_C-like"/>
</dbReference>
<dbReference type="SMART" id="SM00490">
    <property type="entry name" value="HELICc"/>
    <property type="match status" value="1"/>
</dbReference>
<dbReference type="GO" id="GO:0016887">
    <property type="term" value="F:ATP hydrolysis activity"/>
    <property type="evidence" value="ECO:0007669"/>
    <property type="project" value="RHEA"/>
</dbReference>
<evidence type="ECO:0000256" key="8">
    <source>
        <dbReference type="ARBA" id="ARBA00023235"/>
    </source>
</evidence>
<dbReference type="STRING" id="717646.M2LZD9"/>
<dbReference type="InterPro" id="IPR018982">
    <property type="entry name" value="RQC_domain"/>
</dbReference>
<dbReference type="InterPro" id="IPR011545">
    <property type="entry name" value="DEAD/DEAH_box_helicase_dom"/>
</dbReference>
<dbReference type="OrthoDB" id="10261556at2759"/>
<dbReference type="CDD" id="cd17920">
    <property type="entry name" value="DEXHc_RecQ"/>
    <property type="match status" value="1"/>
</dbReference>
<dbReference type="FunFam" id="3.40.50.300:FF:001975">
    <property type="entry name" value="ATP-dependent DNA helicase"/>
    <property type="match status" value="1"/>
</dbReference>
<evidence type="ECO:0000259" key="12">
    <source>
        <dbReference type="PROSITE" id="PS51192"/>
    </source>
</evidence>
<evidence type="ECO:0000256" key="11">
    <source>
        <dbReference type="RuleBase" id="RU364117"/>
    </source>
</evidence>
<dbReference type="InterPro" id="IPR027417">
    <property type="entry name" value="P-loop_NTPase"/>
</dbReference>
<dbReference type="GO" id="GO:0005737">
    <property type="term" value="C:cytoplasm"/>
    <property type="evidence" value="ECO:0007669"/>
    <property type="project" value="TreeGrafter"/>
</dbReference>
<feature type="domain" description="Helicase ATP-binding" evidence="12">
    <location>
        <begin position="42"/>
        <end position="223"/>
    </location>
</feature>
<dbReference type="SUPFAM" id="SSF52540">
    <property type="entry name" value="P-loop containing nucleoside triphosphate hydrolases"/>
    <property type="match status" value="2"/>
</dbReference>
<dbReference type="PROSITE" id="PS51192">
    <property type="entry name" value="HELICASE_ATP_BIND_1"/>
    <property type="match status" value="1"/>
</dbReference>
<dbReference type="GeneID" id="19116093"/>
<dbReference type="AlphaFoldDB" id="M2LZD9"/>
<dbReference type="Pfam" id="PF00271">
    <property type="entry name" value="Helicase_C"/>
    <property type="match status" value="1"/>
</dbReference>
<dbReference type="GO" id="GO:0003677">
    <property type="term" value="F:DNA binding"/>
    <property type="evidence" value="ECO:0007669"/>
    <property type="project" value="UniProtKB-KW"/>
</dbReference>
<keyword evidence="4 11" id="KW-0378">Hydrolase</keyword>
<dbReference type="Pfam" id="PF00270">
    <property type="entry name" value="DEAD"/>
    <property type="match status" value="1"/>
</dbReference>
<dbReference type="RefSeq" id="XP_007672538.1">
    <property type="nucleotide sequence ID" value="XM_007674348.1"/>
</dbReference>
<evidence type="ECO:0000256" key="2">
    <source>
        <dbReference type="ARBA" id="ARBA00005446"/>
    </source>
</evidence>
<dbReference type="InterPro" id="IPR014001">
    <property type="entry name" value="Helicase_ATP-bd"/>
</dbReference>
<comment type="similarity">
    <text evidence="2 11">Belongs to the helicase family. RecQ subfamily.</text>
</comment>
<evidence type="ECO:0000256" key="10">
    <source>
        <dbReference type="ARBA" id="ARBA00034617"/>
    </source>
</evidence>
<dbReference type="GO" id="GO:0005524">
    <property type="term" value="F:ATP binding"/>
    <property type="evidence" value="ECO:0007669"/>
    <property type="project" value="UniProtKB-KW"/>
</dbReference>
<dbReference type="PROSITE" id="PS00690">
    <property type="entry name" value="DEAH_ATP_HELICASE"/>
    <property type="match status" value="1"/>
</dbReference>
<dbReference type="PANTHER" id="PTHR13710:SF153">
    <property type="entry name" value="RECQ-LIKE DNA HELICASE BLM"/>
    <property type="match status" value="1"/>
</dbReference>
<dbReference type="PROSITE" id="PS51194">
    <property type="entry name" value="HELICASE_CTER"/>
    <property type="match status" value="1"/>
</dbReference>
<dbReference type="eggNOG" id="KOG0351">
    <property type="taxonomic scope" value="Eukaryota"/>
</dbReference>
<dbReference type="SMART" id="SM00487">
    <property type="entry name" value="DEXDc"/>
    <property type="match status" value="1"/>
</dbReference>
<gene>
    <name evidence="14" type="ORF">BAUCODRAFT_63664</name>
</gene>
<dbReference type="CDD" id="cd18794">
    <property type="entry name" value="SF2_C_RecQ"/>
    <property type="match status" value="1"/>
</dbReference>